<dbReference type="KEGG" id="hhc:M911_16830"/>
<feature type="domain" description="Antitoxin Xre/MbcA/ParS-like toxin-binding" evidence="1">
    <location>
        <begin position="63"/>
        <end position="116"/>
    </location>
</feature>
<sequence length="116" mass="12954">MAAAGLRAYPNIARAWGLKEQEAARLLGVSGPTYRRWKRDPERVQADVNLLERLSLILGIYKALHILLPRPESAHGWVRRPNTNPRFGGHPPLERMLGGHVADLVAVREHLDAARG</sequence>
<evidence type="ECO:0000313" key="3">
    <source>
        <dbReference type="EMBL" id="AHK80519.1"/>
    </source>
</evidence>
<dbReference type="InterPro" id="IPR024467">
    <property type="entry name" value="Xre/MbcA/ParS-like_toxin-bd"/>
</dbReference>
<dbReference type="EMBL" id="CP007268">
    <property type="protein sequence ID" value="AHK80519.1"/>
    <property type="molecule type" value="Genomic_DNA"/>
</dbReference>
<dbReference type="PATRIC" id="fig|1354791.3.peg.689"/>
<dbReference type="InterPro" id="IPR046847">
    <property type="entry name" value="Xre-like_HTH"/>
</dbReference>
<proteinExistence type="predicted"/>
<feature type="domain" description="Antitoxin Xre-like helix-turn-helix" evidence="2">
    <location>
        <begin position="2"/>
        <end position="58"/>
    </location>
</feature>
<dbReference type="GO" id="GO:0003677">
    <property type="term" value="F:DNA binding"/>
    <property type="evidence" value="ECO:0007669"/>
    <property type="project" value="InterPro"/>
</dbReference>
<dbReference type="Proteomes" id="UP000019442">
    <property type="component" value="Chromosome"/>
</dbReference>
<keyword evidence="4" id="KW-1185">Reference proteome</keyword>
<evidence type="ECO:0000313" key="4">
    <source>
        <dbReference type="Proteomes" id="UP000019442"/>
    </source>
</evidence>
<evidence type="ECO:0000259" key="1">
    <source>
        <dbReference type="Pfam" id="PF09722"/>
    </source>
</evidence>
<gene>
    <name evidence="3" type="ORF">M911_16830</name>
</gene>
<evidence type="ECO:0000259" key="2">
    <source>
        <dbReference type="Pfam" id="PF20432"/>
    </source>
</evidence>
<name>W8KL45_9GAMM</name>
<dbReference type="Pfam" id="PF20432">
    <property type="entry name" value="Xre-like-HTH"/>
    <property type="match status" value="1"/>
</dbReference>
<accession>W8KL45</accession>
<organism evidence="3 4">
    <name type="scientific">Ectothiorhodospira haloalkaliphila</name>
    <dbReference type="NCBI Taxonomy" id="421628"/>
    <lineage>
        <taxon>Bacteria</taxon>
        <taxon>Pseudomonadati</taxon>
        <taxon>Pseudomonadota</taxon>
        <taxon>Gammaproteobacteria</taxon>
        <taxon>Chromatiales</taxon>
        <taxon>Ectothiorhodospiraceae</taxon>
        <taxon>Ectothiorhodospira</taxon>
    </lineage>
</organism>
<protein>
    <submittedName>
        <fullName evidence="3">Uncharacterized protein</fullName>
    </submittedName>
</protein>
<reference evidence="3 4" key="1">
    <citation type="journal article" date="2014" name="J Genomics">
        <title>Draft Genome Sequence of the Extremely Halophilic Phototrophic Purple Sulfur Bacterium Halorhodospira halochloris.</title>
        <authorList>
            <person name="Singh K.S."/>
            <person name="Kirksey J."/>
            <person name="Hoff W.D."/>
            <person name="Deole R."/>
        </authorList>
    </citation>
    <scope>NUCLEOTIDE SEQUENCE [LARGE SCALE GENOMIC DNA]</scope>
    <source>
        <strain evidence="3 4">A</strain>
    </source>
</reference>
<reference evidence="4" key="2">
    <citation type="submission" date="2014-02" db="EMBL/GenBank/DDBJ databases">
        <title>Draft Genome Sequence of extremely halophilic bacteria Halorhodospira halochloris.</title>
        <authorList>
            <person name="Singh K.S."/>
        </authorList>
    </citation>
    <scope>NUCLEOTIDE SEQUENCE [LARGE SCALE GENOMIC DNA]</scope>
    <source>
        <strain evidence="4">A</strain>
    </source>
</reference>
<dbReference type="Pfam" id="PF09722">
    <property type="entry name" value="Xre_MbcA_ParS_C"/>
    <property type="match status" value="1"/>
</dbReference>
<dbReference type="HOGENOM" id="CLU_123925_0_0_6"/>
<dbReference type="AlphaFoldDB" id="W8KL45"/>